<feature type="region of interest" description="Disordered" evidence="1">
    <location>
        <begin position="1"/>
        <end position="24"/>
    </location>
</feature>
<sequence length="67" mass="7364">MTTSLPGQDNAVANAKPSASENATKRPIWEIVAEIGAQIPDEEWTTVPSDASINYKHYLYDQLSKNS</sequence>
<evidence type="ECO:0000313" key="2">
    <source>
        <dbReference type="EMBL" id="PSB21861.1"/>
    </source>
</evidence>
<organism evidence="2 3">
    <name type="scientific">Phormidesmis priestleyi ULC007</name>
    <dbReference type="NCBI Taxonomy" id="1920490"/>
    <lineage>
        <taxon>Bacteria</taxon>
        <taxon>Bacillati</taxon>
        <taxon>Cyanobacteriota</taxon>
        <taxon>Cyanophyceae</taxon>
        <taxon>Leptolyngbyales</taxon>
        <taxon>Leptolyngbyaceae</taxon>
        <taxon>Phormidesmis</taxon>
    </lineage>
</organism>
<keyword evidence="3" id="KW-1185">Reference proteome</keyword>
<dbReference type="AlphaFoldDB" id="A0A2T1DN18"/>
<evidence type="ECO:0000256" key="1">
    <source>
        <dbReference type="SAM" id="MobiDB-lite"/>
    </source>
</evidence>
<dbReference type="RefSeq" id="WP_073068886.1">
    <property type="nucleotide sequence ID" value="NZ_MPPI01000001.1"/>
</dbReference>
<protein>
    <submittedName>
        <fullName evidence="2">Uncharacterized protein</fullName>
    </submittedName>
</protein>
<accession>A0A2T1DN18</accession>
<gene>
    <name evidence="2" type="ORF">C7B65_00070</name>
</gene>
<dbReference type="EMBL" id="PVWG01000001">
    <property type="protein sequence ID" value="PSB21861.1"/>
    <property type="molecule type" value="Genomic_DNA"/>
</dbReference>
<name>A0A2T1DN18_9CYAN</name>
<proteinExistence type="predicted"/>
<dbReference type="OrthoDB" id="462675at2"/>
<dbReference type="Proteomes" id="UP000238634">
    <property type="component" value="Unassembled WGS sequence"/>
</dbReference>
<evidence type="ECO:0000313" key="3">
    <source>
        <dbReference type="Proteomes" id="UP000238634"/>
    </source>
</evidence>
<dbReference type="STRING" id="1920490.GCA_001895925_00560"/>
<reference evidence="2 3" key="1">
    <citation type="submission" date="2018-02" db="EMBL/GenBank/DDBJ databases">
        <authorList>
            <person name="Cohen D.B."/>
            <person name="Kent A.D."/>
        </authorList>
    </citation>
    <scope>NUCLEOTIDE SEQUENCE [LARGE SCALE GENOMIC DNA]</scope>
    <source>
        <strain evidence="2 3">ULC007</strain>
    </source>
</reference>
<reference evidence="2 3" key="2">
    <citation type="submission" date="2018-03" db="EMBL/GenBank/DDBJ databases">
        <title>The ancient ancestry and fast evolution of plastids.</title>
        <authorList>
            <person name="Moore K.R."/>
            <person name="Magnabosco C."/>
            <person name="Momper L."/>
            <person name="Gold D.A."/>
            <person name="Bosak T."/>
            <person name="Fournier G.P."/>
        </authorList>
    </citation>
    <scope>NUCLEOTIDE SEQUENCE [LARGE SCALE GENOMIC DNA]</scope>
    <source>
        <strain evidence="2 3">ULC007</strain>
    </source>
</reference>
<comment type="caution">
    <text evidence="2">The sequence shown here is derived from an EMBL/GenBank/DDBJ whole genome shotgun (WGS) entry which is preliminary data.</text>
</comment>